<dbReference type="InterPro" id="IPR036188">
    <property type="entry name" value="FAD/NAD-bd_sf"/>
</dbReference>
<dbReference type="GO" id="GO:0001716">
    <property type="term" value="F:L-amino-acid oxidase activity"/>
    <property type="evidence" value="ECO:0007669"/>
    <property type="project" value="TreeGrafter"/>
</dbReference>
<feature type="signal peptide" evidence="1">
    <location>
        <begin position="1"/>
        <end position="21"/>
    </location>
</feature>
<keyword evidence="1" id="KW-0732">Signal</keyword>
<evidence type="ECO:0000313" key="4">
    <source>
        <dbReference type="Proteomes" id="UP000078544"/>
    </source>
</evidence>
<dbReference type="Proteomes" id="UP000078544">
    <property type="component" value="Unassembled WGS sequence"/>
</dbReference>
<dbReference type="STRING" id="1081109.A0A168EU47"/>
<sequence>MGARSLLCAGLVASLLPQAAPSSVLPLRLEIRSELDSQLANVHVVLNPNRRVPGTINYTHGSCKAESQAESHHVIISTEQKAPDSRLVWIIPDDASDGGCLSAWDEQGRLVGRSRAQNFVRLAKRATKPIPMTKENGFDPLGQWFDGVKILKEKEPSAIDVKTAKSKNIAIVGAGLSGLMSFLVLHQAGLTNLNLLEASNRLGGRVHTAYLTGGPSDYSYQELGAMRLPVDYIDPESGNKFNITDQQLVFSLINEINSVNKNNSELRVDVIPWIESSDNGLQYFGGIRTKSGLPPTVKQVQADPSLSPPFEYDAETKATNKKLQKALPGDAFMLEMAKSVYKAHRDWNDKGLDGQPGDRWSEFAYISQYLKGSLNSTDVLDQQQDPQGSFWEYVYDLLYESANSWATVDGGLSRLPQAFQPLVQDKVRFNTRIERVKRTDGKVTLQWKNSFKDTNFQEASFDYALVSAPFSVVRQWRLPNIAVTMKNAIKNLIYDSNCKVALEYSERFWEKMKNPIYGSCSTTTDIPGIGMICYPSYNINSSGPATLLGTYIDASSSHEISRMMTMSDEEHAQYVVNTVAEIHGEETRKLYTGKFARKCWALDPSSAGAFANPSAGQHELYIPQYFKVHQNMIFIGEHTSYTHGWISSALDSGIRGAVQMLLELGLVDEAKAAVKKWMVPWIKI</sequence>
<proteinExistence type="predicted"/>
<evidence type="ECO:0000313" key="3">
    <source>
        <dbReference type="EMBL" id="KZZ99148.1"/>
    </source>
</evidence>
<dbReference type="Gene3D" id="3.90.660.10">
    <property type="match status" value="1"/>
</dbReference>
<dbReference type="Gene3D" id="1.20.1440.240">
    <property type="match status" value="1"/>
</dbReference>
<feature type="chain" id="PRO_5007896566" evidence="1">
    <location>
        <begin position="22"/>
        <end position="684"/>
    </location>
</feature>
<name>A0A168EU47_9HYPO</name>
<dbReference type="PANTHER" id="PTHR10742">
    <property type="entry name" value="FLAVIN MONOAMINE OXIDASE"/>
    <property type="match status" value="1"/>
</dbReference>
<comment type="caution">
    <text evidence="3">The sequence shown here is derived from an EMBL/GenBank/DDBJ whole genome shotgun (WGS) entry which is preliminary data.</text>
</comment>
<protein>
    <submittedName>
        <fullName evidence="3">L-amino-acid oxidase</fullName>
    </submittedName>
</protein>
<evidence type="ECO:0000256" key="1">
    <source>
        <dbReference type="SAM" id="SignalP"/>
    </source>
</evidence>
<dbReference type="InterPro" id="IPR002937">
    <property type="entry name" value="Amino_oxidase"/>
</dbReference>
<dbReference type="PANTHER" id="PTHR10742:SF382">
    <property type="entry name" value="AMINE OXIDASE DOMAIN-CONTAINING PROTEIN"/>
    <property type="match status" value="1"/>
</dbReference>
<feature type="domain" description="Amine oxidase" evidence="2">
    <location>
        <begin position="176"/>
        <end position="661"/>
    </location>
</feature>
<dbReference type="SUPFAM" id="SSF54373">
    <property type="entry name" value="FAD-linked reductases, C-terminal domain"/>
    <property type="match status" value="1"/>
</dbReference>
<dbReference type="InterPro" id="IPR050281">
    <property type="entry name" value="Flavin_monoamine_oxidase"/>
</dbReference>
<evidence type="ECO:0000259" key="2">
    <source>
        <dbReference type="Pfam" id="PF01593"/>
    </source>
</evidence>
<dbReference type="AlphaFoldDB" id="A0A168EU47"/>
<keyword evidence="4" id="KW-1185">Reference proteome</keyword>
<dbReference type="EMBL" id="AZGY01000004">
    <property type="protein sequence ID" value="KZZ99148.1"/>
    <property type="molecule type" value="Genomic_DNA"/>
</dbReference>
<dbReference type="Gene3D" id="3.50.50.60">
    <property type="entry name" value="FAD/NAD(P)-binding domain"/>
    <property type="match status" value="1"/>
</dbReference>
<dbReference type="OrthoDB" id="7777654at2759"/>
<organism evidence="3 4">
    <name type="scientific">Moelleriella libera RCEF 2490</name>
    <dbReference type="NCBI Taxonomy" id="1081109"/>
    <lineage>
        <taxon>Eukaryota</taxon>
        <taxon>Fungi</taxon>
        <taxon>Dikarya</taxon>
        <taxon>Ascomycota</taxon>
        <taxon>Pezizomycotina</taxon>
        <taxon>Sordariomycetes</taxon>
        <taxon>Hypocreomycetidae</taxon>
        <taxon>Hypocreales</taxon>
        <taxon>Clavicipitaceae</taxon>
        <taxon>Moelleriella</taxon>
    </lineage>
</organism>
<gene>
    <name evidence="3" type="ORF">AAL_02699</name>
</gene>
<dbReference type="GO" id="GO:0009063">
    <property type="term" value="P:amino acid catabolic process"/>
    <property type="evidence" value="ECO:0007669"/>
    <property type="project" value="TreeGrafter"/>
</dbReference>
<dbReference type="SUPFAM" id="SSF51905">
    <property type="entry name" value="FAD/NAD(P)-binding domain"/>
    <property type="match status" value="1"/>
</dbReference>
<accession>A0A168EU47</accession>
<dbReference type="Pfam" id="PF01593">
    <property type="entry name" value="Amino_oxidase"/>
    <property type="match status" value="1"/>
</dbReference>
<reference evidence="3 4" key="1">
    <citation type="journal article" date="2016" name="Genome Biol. Evol.">
        <title>Divergent and convergent evolution of fungal pathogenicity.</title>
        <authorList>
            <person name="Shang Y."/>
            <person name="Xiao G."/>
            <person name="Zheng P."/>
            <person name="Cen K."/>
            <person name="Zhan S."/>
            <person name="Wang C."/>
        </authorList>
    </citation>
    <scope>NUCLEOTIDE SEQUENCE [LARGE SCALE GENOMIC DNA]</scope>
    <source>
        <strain evidence="3 4">RCEF 2490</strain>
    </source>
</reference>